<accession>A0AAN7GFI4</accession>
<evidence type="ECO:0000313" key="1">
    <source>
        <dbReference type="EMBL" id="KAK4744731.1"/>
    </source>
</evidence>
<dbReference type="AlphaFoldDB" id="A0AAN7GFI4"/>
<reference evidence="1 2" key="1">
    <citation type="journal article" date="2023" name="Hortic Res">
        <title>Pangenome of water caltrop reveals structural variations and asymmetric subgenome divergence after allopolyploidization.</title>
        <authorList>
            <person name="Zhang X."/>
            <person name="Chen Y."/>
            <person name="Wang L."/>
            <person name="Yuan Y."/>
            <person name="Fang M."/>
            <person name="Shi L."/>
            <person name="Lu R."/>
            <person name="Comes H.P."/>
            <person name="Ma Y."/>
            <person name="Chen Y."/>
            <person name="Huang G."/>
            <person name="Zhou Y."/>
            <person name="Zheng Z."/>
            <person name="Qiu Y."/>
        </authorList>
    </citation>
    <scope>NUCLEOTIDE SEQUENCE [LARGE SCALE GENOMIC DNA]</scope>
    <source>
        <tissue evidence="1">Roots</tissue>
    </source>
</reference>
<dbReference type="EMBL" id="JAXIOK010000022">
    <property type="protein sequence ID" value="KAK4744731.1"/>
    <property type="molecule type" value="Genomic_DNA"/>
</dbReference>
<dbReference type="Proteomes" id="UP001345219">
    <property type="component" value="Chromosome 9"/>
</dbReference>
<organism evidence="1 2">
    <name type="scientific">Trapa incisa</name>
    <dbReference type="NCBI Taxonomy" id="236973"/>
    <lineage>
        <taxon>Eukaryota</taxon>
        <taxon>Viridiplantae</taxon>
        <taxon>Streptophyta</taxon>
        <taxon>Embryophyta</taxon>
        <taxon>Tracheophyta</taxon>
        <taxon>Spermatophyta</taxon>
        <taxon>Magnoliopsida</taxon>
        <taxon>eudicotyledons</taxon>
        <taxon>Gunneridae</taxon>
        <taxon>Pentapetalae</taxon>
        <taxon>rosids</taxon>
        <taxon>malvids</taxon>
        <taxon>Myrtales</taxon>
        <taxon>Lythraceae</taxon>
        <taxon>Trapa</taxon>
    </lineage>
</organism>
<comment type="caution">
    <text evidence="1">The sequence shown here is derived from an EMBL/GenBank/DDBJ whole genome shotgun (WGS) entry which is preliminary data.</text>
</comment>
<proteinExistence type="predicted"/>
<protein>
    <submittedName>
        <fullName evidence="1">Uncharacterized protein</fullName>
    </submittedName>
</protein>
<evidence type="ECO:0000313" key="2">
    <source>
        <dbReference type="Proteomes" id="UP001345219"/>
    </source>
</evidence>
<name>A0AAN7GFI4_9MYRT</name>
<gene>
    <name evidence="1" type="ORF">SAY87_011043</name>
</gene>
<keyword evidence="2" id="KW-1185">Reference proteome</keyword>
<sequence>MPHPGKAMAVIGGGYSESNHSHSCKGRIFWHMCMFPFSLAYIREGLLKKPERKKASGFAILSWTSLRPIGPIHGLGMSPLCLVRQEIRDSLWFFSHIEEKTGENRGAKQLSKFVVVGSAGAQPCTQFISNDQQNRAVEES</sequence>